<keyword evidence="5" id="KW-0804">Transcription</keyword>
<evidence type="ECO:0000256" key="1">
    <source>
        <dbReference type="ARBA" id="ARBA00005384"/>
    </source>
</evidence>
<name>A0A1G8B1U9_9MICO</name>
<dbReference type="Gene3D" id="3.40.640.10">
    <property type="entry name" value="Type I PLP-dependent aspartate aminotransferase-like (Major domain)"/>
    <property type="match status" value="1"/>
</dbReference>
<protein>
    <submittedName>
        <fullName evidence="7">DNA-binding transcriptional regulator, MocR family, contains an aminotransferase domain</fullName>
    </submittedName>
</protein>
<dbReference type="CDD" id="cd07377">
    <property type="entry name" value="WHTH_GntR"/>
    <property type="match status" value="1"/>
</dbReference>
<dbReference type="EMBL" id="LT629692">
    <property type="protein sequence ID" value="SDH27158.1"/>
    <property type="molecule type" value="Genomic_DNA"/>
</dbReference>
<dbReference type="PANTHER" id="PTHR46577:SF1">
    <property type="entry name" value="HTH-TYPE TRANSCRIPTIONAL REGULATORY PROTEIN GABR"/>
    <property type="match status" value="1"/>
</dbReference>
<keyword evidence="7" id="KW-0808">Transferase</keyword>
<organism evidence="7 8">
    <name type="scientific">Microbacterium pygmaeum</name>
    <dbReference type="NCBI Taxonomy" id="370764"/>
    <lineage>
        <taxon>Bacteria</taxon>
        <taxon>Bacillati</taxon>
        <taxon>Actinomycetota</taxon>
        <taxon>Actinomycetes</taxon>
        <taxon>Micrococcales</taxon>
        <taxon>Microbacteriaceae</taxon>
        <taxon>Microbacterium</taxon>
    </lineage>
</organism>
<dbReference type="Gene3D" id="1.10.10.10">
    <property type="entry name" value="Winged helix-like DNA-binding domain superfamily/Winged helix DNA-binding domain"/>
    <property type="match status" value="1"/>
</dbReference>
<keyword evidence="8" id="KW-1185">Reference proteome</keyword>
<evidence type="ECO:0000256" key="5">
    <source>
        <dbReference type="ARBA" id="ARBA00023163"/>
    </source>
</evidence>
<dbReference type="Proteomes" id="UP000199009">
    <property type="component" value="Chromosome I"/>
</dbReference>
<dbReference type="GO" id="GO:0003677">
    <property type="term" value="F:DNA binding"/>
    <property type="evidence" value="ECO:0007669"/>
    <property type="project" value="UniProtKB-KW"/>
</dbReference>
<dbReference type="InterPro" id="IPR015424">
    <property type="entry name" value="PyrdxlP-dep_Trfase"/>
</dbReference>
<reference evidence="7 8" key="1">
    <citation type="submission" date="2016-10" db="EMBL/GenBank/DDBJ databases">
        <authorList>
            <person name="de Groot N.N."/>
        </authorList>
    </citation>
    <scope>NUCLEOTIDE SEQUENCE [LARGE SCALE GENOMIC DNA]</scope>
    <source>
        <strain evidence="7 8">DSM 23142</strain>
    </source>
</reference>
<dbReference type="InterPro" id="IPR051446">
    <property type="entry name" value="HTH_trans_reg/aminotransferase"/>
</dbReference>
<dbReference type="InterPro" id="IPR000524">
    <property type="entry name" value="Tscrpt_reg_HTH_GntR"/>
</dbReference>
<keyword evidence="7" id="KW-0032">Aminotransferase</keyword>
<dbReference type="InterPro" id="IPR015421">
    <property type="entry name" value="PyrdxlP-dep_Trfase_major"/>
</dbReference>
<dbReference type="PANTHER" id="PTHR46577">
    <property type="entry name" value="HTH-TYPE TRANSCRIPTIONAL REGULATORY PROTEIN GABR"/>
    <property type="match status" value="1"/>
</dbReference>
<dbReference type="Pfam" id="PF00392">
    <property type="entry name" value="GntR"/>
    <property type="match status" value="1"/>
</dbReference>
<dbReference type="PROSITE" id="PS50949">
    <property type="entry name" value="HTH_GNTR"/>
    <property type="match status" value="1"/>
</dbReference>
<evidence type="ECO:0000256" key="4">
    <source>
        <dbReference type="ARBA" id="ARBA00023125"/>
    </source>
</evidence>
<dbReference type="Pfam" id="PF00155">
    <property type="entry name" value="Aminotran_1_2"/>
    <property type="match status" value="1"/>
</dbReference>
<feature type="domain" description="HTH gntR-type" evidence="6">
    <location>
        <begin position="7"/>
        <end position="75"/>
    </location>
</feature>
<dbReference type="SUPFAM" id="SSF46785">
    <property type="entry name" value="Winged helix' DNA-binding domain"/>
    <property type="match status" value="1"/>
</dbReference>
<evidence type="ECO:0000259" key="6">
    <source>
        <dbReference type="PROSITE" id="PS50949"/>
    </source>
</evidence>
<comment type="similarity">
    <text evidence="1">In the C-terminal section; belongs to the class-I pyridoxal-phosphate-dependent aminotransferase family.</text>
</comment>
<gene>
    <name evidence="7" type="ORF">SAMN04489810_2563</name>
</gene>
<dbReference type="SUPFAM" id="SSF53383">
    <property type="entry name" value="PLP-dependent transferases"/>
    <property type="match status" value="1"/>
</dbReference>
<proteinExistence type="inferred from homology"/>
<evidence type="ECO:0000313" key="7">
    <source>
        <dbReference type="EMBL" id="SDH27158.1"/>
    </source>
</evidence>
<dbReference type="GO" id="GO:0030170">
    <property type="term" value="F:pyridoxal phosphate binding"/>
    <property type="evidence" value="ECO:0007669"/>
    <property type="project" value="InterPro"/>
</dbReference>
<keyword evidence="2" id="KW-0663">Pyridoxal phosphate</keyword>
<dbReference type="GO" id="GO:0008483">
    <property type="term" value="F:transaminase activity"/>
    <property type="evidence" value="ECO:0007669"/>
    <property type="project" value="UniProtKB-KW"/>
</dbReference>
<dbReference type="RefSeq" id="WP_091490848.1">
    <property type="nucleotide sequence ID" value="NZ_LT629692.1"/>
</dbReference>
<dbReference type="STRING" id="370764.SAMN04489810_2563"/>
<dbReference type="CDD" id="cd00609">
    <property type="entry name" value="AAT_like"/>
    <property type="match status" value="1"/>
</dbReference>
<keyword evidence="3" id="KW-0805">Transcription regulation</keyword>
<keyword evidence="4 7" id="KW-0238">DNA-binding</keyword>
<dbReference type="GO" id="GO:0003700">
    <property type="term" value="F:DNA-binding transcription factor activity"/>
    <property type="evidence" value="ECO:0007669"/>
    <property type="project" value="InterPro"/>
</dbReference>
<dbReference type="OrthoDB" id="4336542at2"/>
<dbReference type="InterPro" id="IPR036390">
    <property type="entry name" value="WH_DNA-bd_sf"/>
</dbReference>
<dbReference type="AlphaFoldDB" id="A0A1G8B1U9"/>
<sequence>MELEISGRSAAEIASSLRTLVERGMLPPGGSLPSVRALADRLGVNRNTVVAAYGELARAGVVESRGRGGTRVLDRAEVAQEGFAADTVLRDVGTGNPDPDLIPGFLPALTAMAGRPVLYGEPVIDPGLERWATAWMSEDLAPSAPARLTITSGAGDAVERLFADVLTRGDAVALEDPCFLTSIHTVRLGGYRPVPVPVDDQGMTVDGLRAALQQGVRAVLCTPRAQNPTGASLSADRAEALRDLLREHPYVLVIEDDHFSMLSRAPLHSLIGPEHRRWALIRSVSKFLGPDMCLAVTASDPDTADRLATRLTPGTTWVSHLLQRLTHTLVADPAVTEGIARASAHYAERNASFADRLTAHGVPTRAGDGLNLWVALPVPARAVTQQLMRRGWLARSGDEFVLSDASSARRLRLTVHDLDDTEAEQLAADIAAAVRAVRGRPVRAEVG</sequence>
<accession>A0A1G8B1U9</accession>
<dbReference type="InterPro" id="IPR004839">
    <property type="entry name" value="Aminotransferase_I/II_large"/>
</dbReference>
<evidence type="ECO:0000256" key="2">
    <source>
        <dbReference type="ARBA" id="ARBA00022898"/>
    </source>
</evidence>
<dbReference type="InterPro" id="IPR036388">
    <property type="entry name" value="WH-like_DNA-bd_sf"/>
</dbReference>
<evidence type="ECO:0000256" key="3">
    <source>
        <dbReference type="ARBA" id="ARBA00023015"/>
    </source>
</evidence>
<evidence type="ECO:0000313" key="8">
    <source>
        <dbReference type="Proteomes" id="UP000199009"/>
    </source>
</evidence>
<dbReference type="PRINTS" id="PR00035">
    <property type="entry name" value="HTHGNTR"/>
</dbReference>
<dbReference type="SMART" id="SM00345">
    <property type="entry name" value="HTH_GNTR"/>
    <property type="match status" value="1"/>
</dbReference>